<protein>
    <recommendedName>
        <fullName evidence="2">DUF4136 domain-containing protein</fullName>
    </recommendedName>
</protein>
<name>A0ABQ6P7G6_9SPHN</name>
<accession>A0ABQ6P7G6</accession>
<gene>
    <name evidence="3" type="ORF">NUTIK01_19680</name>
</gene>
<dbReference type="EMBL" id="BTFW01000001">
    <property type="protein sequence ID" value="GMM61191.1"/>
    <property type="molecule type" value="Genomic_DNA"/>
</dbReference>
<comment type="caution">
    <text evidence="3">The sequence shown here is derived from an EMBL/GenBank/DDBJ whole genome shotgun (WGS) entry which is preliminary data.</text>
</comment>
<evidence type="ECO:0000259" key="2">
    <source>
        <dbReference type="Pfam" id="PF13590"/>
    </source>
</evidence>
<evidence type="ECO:0000313" key="4">
    <source>
        <dbReference type="Proteomes" id="UP001187221"/>
    </source>
</evidence>
<dbReference type="InterPro" id="IPR025411">
    <property type="entry name" value="DUF4136"/>
</dbReference>
<keyword evidence="1" id="KW-0732">Signal</keyword>
<feature type="chain" id="PRO_5045788244" description="DUF4136 domain-containing protein" evidence="1">
    <location>
        <begin position="29"/>
        <end position="209"/>
    </location>
</feature>
<feature type="signal peptide" evidence="1">
    <location>
        <begin position="1"/>
        <end position="28"/>
    </location>
</feature>
<dbReference type="RefSeq" id="WP_317974901.1">
    <property type="nucleotide sequence ID" value="NZ_BTFW01000001.1"/>
</dbReference>
<keyword evidence="4" id="KW-1185">Reference proteome</keyword>
<organism evidence="3 4">
    <name type="scientific">Novosphingobium pituita</name>
    <dbReference type="NCBI Taxonomy" id="3056842"/>
    <lineage>
        <taxon>Bacteria</taxon>
        <taxon>Pseudomonadati</taxon>
        <taxon>Pseudomonadota</taxon>
        <taxon>Alphaproteobacteria</taxon>
        <taxon>Sphingomonadales</taxon>
        <taxon>Sphingomonadaceae</taxon>
        <taxon>Novosphingobium</taxon>
    </lineage>
</organism>
<dbReference type="Proteomes" id="UP001187221">
    <property type="component" value="Unassembled WGS sequence"/>
</dbReference>
<reference evidence="3 4" key="1">
    <citation type="submission" date="2023-06" db="EMBL/GenBank/DDBJ databases">
        <title>Draft genome sequence of Novosphingobium sp. strain IK01.</title>
        <authorList>
            <person name="Hatamoto M."/>
            <person name="Ikarashi T."/>
            <person name="Yamaguchi T."/>
        </authorList>
    </citation>
    <scope>NUCLEOTIDE SEQUENCE [LARGE SCALE GENOMIC DNA]</scope>
    <source>
        <strain evidence="3 4">IK01</strain>
    </source>
</reference>
<evidence type="ECO:0000256" key="1">
    <source>
        <dbReference type="SAM" id="SignalP"/>
    </source>
</evidence>
<dbReference type="Pfam" id="PF13590">
    <property type="entry name" value="DUF4136"/>
    <property type="match status" value="1"/>
</dbReference>
<evidence type="ECO:0000313" key="3">
    <source>
        <dbReference type="EMBL" id="GMM61191.1"/>
    </source>
</evidence>
<sequence length="209" mass="21450">MARPALFKRLSATLTSATLLVLTQPACAKPVEVTRFSTPQTLAQLGWQQAGRAVAVVPAPDSGIDPQSLVDQPWLDAVAREVAALGFGAATPGAADILAEVDVVHDRLAQGGGRGPVSVGLGGATGGRHSSLGLGLGFNFGGGVRHLDGTRLRVILRDRASGQALWEGRADNTEKSGSREASADLLAPRMAHALFTGFPGPSGQTTSVK</sequence>
<proteinExistence type="predicted"/>
<feature type="domain" description="DUF4136" evidence="2">
    <location>
        <begin position="64"/>
        <end position="200"/>
    </location>
</feature>